<protein>
    <submittedName>
        <fullName evidence="2">Uncharacterized protein</fullName>
    </submittedName>
</protein>
<keyword evidence="1" id="KW-0472">Membrane</keyword>
<evidence type="ECO:0000313" key="2">
    <source>
        <dbReference type="EMBL" id="GAA1506649.1"/>
    </source>
</evidence>
<sequence>MPHWGTGLARRWGAIALTVLSVAALVTVSAGLLTASVAPWRFVRFIPFERPAGWIPVAVTAVAGLVAAGWLGLRTPAVRRAVTGFGTVAVLLTVCAGAAANVGSVLAGDPAQAPAKLVAATGDGLELVAHLADQRHYRLRTTGPFAREGTTDVACTAHQSEQERPDVEAPPDNTHPPMMPAVRVESARFPDPTHLELTTTDGRTWTIRINGVNPDRTLDWCGRRSDEPR</sequence>
<name>A0ABN1ZXI4_9ACTN</name>
<organism evidence="2 3">
    <name type="scientific">Dactylosporangium maewongense</name>
    <dbReference type="NCBI Taxonomy" id="634393"/>
    <lineage>
        <taxon>Bacteria</taxon>
        <taxon>Bacillati</taxon>
        <taxon>Actinomycetota</taxon>
        <taxon>Actinomycetes</taxon>
        <taxon>Micromonosporales</taxon>
        <taxon>Micromonosporaceae</taxon>
        <taxon>Dactylosporangium</taxon>
    </lineage>
</organism>
<keyword evidence="1" id="KW-1133">Transmembrane helix</keyword>
<comment type="caution">
    <text evidence="2">The sequence shown here is derived from an EMBL/GenBank/DDBJ whole genome shotgun (WGS) entry which is preliminary data.</text>
</comment>
<accession>A0ABN1ZXI4</accession>
<keyword evidence="1" id="KW-0812">Transmembrane</keyword>
<gene>
    <name evidence="2" type="ORF">GCM10009827_020570</name>
</gene>
<dbReference type="Proteomes" id="UP001501470">
    <property type="component" value="Unassembled WGS sequence"/>
</dbReference>
<feature type="transmembrane region" description="Helical" evidence="1">
    <location>
        <begin position="53"/>
        <end position="73"/>
    </location>
</feature>
<feature type="transmembrane region" description="Helical" evidence="1">
    <location>
        <begin position="12"/>
        <end position="33"/>
    </location>
</feature>
<evidence type="ECO:0000256" key="1">
    <source>
        <dbReference type="SAM" id="Phobius"/>
    </source>
</evidence>
<reference evidence="2 3" key="1">
    <citation type="journal article" date="2019" name="Int. J. Syst. Evol. Microbiol.">
        <title>The Global Catalogue of Microorganisms (GCM) 10K type strain sequencing project: providing services to taxonomists for standard genome sequencing and annotation.</title>
        <authorList>
            <consortium name="The Broad Institute Genomics Platform"/>
            <consortium name="The Broad Institute Genome Sequencing Center for Infectious Disease"/>
            <person name="Wu L."/>
            <person name="Ma J."/>
        </authorList>
    </citation>
    <scope>NUCLEOTIDE SEQUENCE [LARGE SCALE GENOMIC DNA]</scope>
    <source>
        <strain evidence="2 3">JCM 15933</strain>
    </source>
</reference>
<keyword evidence="3" id="KW-1185">Reference proteome</keyword>
<evidence type="ECO:0000313" key="3">
    <source>
        <dbReference type="Proteomes" id="UP001501470"/>
    </source>
</evidence>
<proteinExistence type="predicted"/>
<feature type="transmembrane region" description="Helical" evidence="1">
    <location>
        <begin position="85"/>
        <end position="107"/>
    </location>
</feature>
<dbReference type="EMBL" id="BAAAQD010000003">
    <property type="protein sequence ID" value="GAA1506649.1"/>
    <property type="molecule type" value="Genomic_DNA"/>
</dbReference>